<sequence length="67" mass="7364">MNAFLSTRVQFIAKMLPQEQPFTSGPATANFTRFPKALIFRALMLSTLGTCGRSEARLQANLPTSLC</sequence>
<name>W2XD66_PHYNI</name>
<protein>
    <submittedName>
        <fullName evidence="1">Uncharacterized protein</fullName>
    </submittedName>
</protein>
<evidence type="ECO:0000313" key="1">
    <source>
        <dbReference type="EMBL" id="ETP20328.1"/>
    </source>
</evidence>
<dbReference type="EMBL" id="ANIX01001237">
    <property type="protein sequence ID" value="ETP20328.1"/>
    <property type="molecule type" value="Genomic_DNA"/>
</dbReference>
<comment type="caution">
    <text evidence="1">The sequence shown here is derived from an EMBL/GenBank/DDBJ whole genome shotgun (WGS) entry which is preliminary data.</text>
</comment>
<gene>
    <name evidence="1" type="ORF">F441_05937</name>
</gene>
<accession>W2XD66</accession>
<organism evidence="1 2">
    <name type="scientific">Phytophthora nicotianae CJ01A1</name>
    <dbReference type="NCBI Taxonomy" id="1317063"/>
    <lineage>
        <taxon>Eukaryota</taxon>
        <taxon>Sar</taxon>
        <taxon>Stramenopiles</taxon>
        <taxon>Oomycota</taxon>
        <taxon>Peronosporomycetes</taxon>
        <taxon>Peronosporales</taxon>
        <taxon>Peronosporaceae</taxon>
        <taxon>Phytophthora</taxon>
    </lineage>
</organism>
<reference evidence="1 2" key="1">
    <citation type="submission" date="2013-11" db="EMBL/GenBank/DDBJ databases">
        <title>The Genome Sequence of Phytophthora parasitica CJ01A1.</title>
        <authorList>
            <consortium name="The Broad Institute Genomics Platform"/>
            <person name="Russ C."/>
            <person name="Tyler B."/>
            <person name="Panabieres F."/>
            <person name="Shan W."/>
            <person name="Tripathy S."/>
            <person name="Grunwald N."/>
            <person name="Machado M."/>
            <person name="Johnson C.S."/>
            <person name="Walker B."/>
            <person name="Young S.K."/>
            <person name="Zeng Q."/>
            <person name="Gargeya S."/>
            <person name="Fitzgerald M."/>
            <person name="Haas B."/>
            <person name="Abouelleil A."/>
            <person name="Allen A.W."/>
            <person name="Alvarado L."/>
            <person name="Arachchi H.M."/>
            <person name="Berlin A.M."/>
            <person name="Chapman S.B."/>
            <person name="Gainer-Dewar J."/>
            <person name="Goldberg J."/>
            <person name="Griggs A."/>
            <person name="Gujja S."/>
            <person name="Hansen M."/>
            <person name="Howarth C."/>
            <person name="Imamovic A."/>
            <person name="Ireland A."/>
            <person name="Larimer J."/>
            <person name="McCowan C."/>
            <person name="Murphy C."/>
            <person name="Pearson M."/>
            <person name="Poon T.W."/>
            <person name="Priest M."/>
            <person name="Roberts A."/>
            <person name="Saif S."/>
            <person name="Shea T."/>
            <person name="Sisk P."/>
            <person name="Sykes S."/>
            <person name="Wortman J."/>
            <person name="Nusbaum C."/>
            <person name="Birren B."/>
        </authorList>
    </citation>
    <scope>NUCLEOTIDE SEQUENCE [LARGE SCALE GENOMIC DNA]</scope>
    <source>
        <strain evidence="1 2">CJ01A1</strain>
    </source>
</reference>
<evidence type="ECO:0000313" key="2">
    <source>
        <dbReference type="Proteomes" id="UP000018958"/>
    </source>
</evidence>
<dbReference type="Proteomes" id="UP000018958">
    <property type="component" value="Unassembled WGS sequence"/>
</dbReference>
<proteinExistence type="predicted"/>
<dbReference type="AlphaFoldDB" id="W2XD66"/>
<feature type="non-terminal residue" evidence="1">
    <location>
        <position position="67"/>
    </location>
</feature>